<evidence type="ECO:0000313" key="8">
    <source>
        <dbReference type="Proteomes" id="UP000199517"/>
    </source>
</evidence>
<dbReference type="InterPro" id="IPR036291">
    <property type="entry name" value="NAD(P)-bd_dom_sf"/>
</dbReference>
<feature type="site" description="Important for catalytic activity" evidence="5">
    <location>
        <position position="95"/>
    </location>
</feature>
<comment type="pathway">
    <text evidence="5">Nucleotide-sugar biosynthesis; GDP-L-fucose biosynthesis via de novo pathway; GDP-L-fucose from GDP-alpha-D-mannose: step 2/2.</text>
</comment>
<dbReference type="PANTHER" id="PTHR43238">
    <property type="entry name" value="GDP-L-FUCOSE SYNTHASE"/>
    <property type="match status" value="1"/>
</dbReference>
<evidence type="ECO:0000256" key="2">
    <source>
        <dbReference type="ARBA" id="ARBA00022857"/>
    </source>
</evidence>
<comment type="similarity">
    <text evidence="1 5">Belongs to the NAD(P)-dependent epimerase/dehydratase family. Fucose synthase subfamily.</text>
</comment>
<feature type="binding site" evidence="5">
    <location>
        <begin position="150"/>
        <end position="153"/>
    </location>
    <ligand>
        <name>NADP(+)</name>
        <dbReference type="ChEBI" id="CHEBI:58349"/>
    </ligand>
</feature>
<dbReference type="SUPFAM" id="SSF51735">
    <property type="entry name" value="NAD(P)-binding Rossmann-fold domains"/>
    <property type="match status" value="1"/>
</dbReference>
<reference evidence="8" key="1">
    <citation type="submission" date="2016-10" db="EMBL/GenBank/DDBJ databases">
        <authorList>
            <person name="Varghese N."/>
            <person name="Submissions S."/>
        </authorList>
    </citation>
    <scope>NUCLEOTIDE SEQUENCE [LARGE SCALE GENOMIC DNA]</scope>
    <source>
        <strain evidence="8">DSM 7481</strain>
    </source>
</reference>
<comment type="function">
    <text evidence="5">Catalyzes the two-step NADP-dependent conversion of GDP-4-dehydro-6-deoxy-D-mannose to GDP-fucose, involving an epimerase and a reductase reaction.</text>
</comment>
<feature type="site" description="Important for catalytic activity" evidence="5">
    <location>
        <position position="93"/>
    </location>
</feature>
<dbReference type="EMBL" id="FOMQ01000001">
    <property type="protein sequence ID" value="SFD32357.1"/>
    <property type="molecule type" value="Genomic_DNA"/>
</dbReference>
<keyword evidence="5" id="KW-0511">Multifunctional enzyme</keyword>
<dbReference type="STRING" id="32040.SAMN04489710_10131"/>
<comment type="caution">
    <text evidence="5">Lacks conserved residue(s) required for the propagation of feature annotation.</text>
</comment>
<keyword evidence="8" id="KW-1185">Reference proteome</keyword>
<evidence type="ECO:0000256" key="3">
    <source>
        <dbReference type="ARBA" id="ARBA00023002"/>
    </source>
</evidence>
<keyword evidence="2 5" id="KW-0521">NADP</keyword>
<dbReference type="GO" id="GO:0050577">
    <property type="term" value="F:GDP-L-fucose synthase activity"/>
    <property type="evidence" value="ECO:0007669"/>
    <property type="project" value="UniProtKB-UniRule"/>
</dbReference>
<dbReference type="GO" id="GO:0042351">
    <property type="term" value="P:'de novo' GDP-L-fucose biosynthetic process"/>
    <property type="evidence" value="ECO:0007669"/>
    <property type="project" value="UniProtKB-UniRule"/>
</dbReference>
<evidence type="ECO:0000313" key="7">
    <source>
        <dbReference type="EMBL" id="SFD32357.1"/>
    </source>
</evidence>
<evidence type="ECO:0000256" key="5">
    <source>
        <dbReference type="HAMAP-Rule" id="MF_00956"/>
    </source>
</evidence>
<organism evidence="7 8">
    <name type="scientific">Paracidovorax konjaci</name>
    <dbReference type="NCBI Taxonomy" id="32040"/>
    <lineage>
        <taxon>Bacteria</taxon>
        <taxon>Pseudomonadati</taxon>
        <taxon>Pseudomonadota</taxon>
        <taxon>Betaproteobacteria</taxon>
        <taxon>Burkholderiales</taxon>
        <taxon>Comamonadaceae</taxon>
        <taxon>Paracidovorax</taxon>
    </lineage>
</organism>
<accession>A0A1I1RE10</accession>
<protein>
    <recommendedName>
        <fullName evidence="5">GDP-L-fucose synthase</fullName>
        <ecNumber evidence="5">1.1.1.271</ecNumber>
    </recommendedName>
    <alternativeName>
        <fullName evidence="5">GDP-4-keto-6-deoxy-D-mannose-3,5-epimerase-4-reductase</fullName>
    </alternativeName>
</protein>
<feature type="binding site" evidence="5">
    <location>
        <position position="126"/>
    </location>
    <ligand>
        <name>NADP(+)</name>
        <dbReference type="ChEBI" id="CHEBI:58349"/>
    </ligand>
</feature>
<sequence length="306" mass="33844">MVGRNFMEHPAAQDFEILAPSHQSLDLLDYSQVERFMAQNQPDVVIHAAGVVGGIQANIARPVQFLLGNLDMGRNVVMAARSAGVRRLLNLGSSCMFPRGLTTPLREDMVLTGELEPTNEGYALAKIMVARLCDYISRQKDGFEYKTLIPCNLFGRHDKFSPDVSHLVPAILQKIHAAKRDGSPSVEIWGDGNARREFMYAGDLADCLVEAIRRFDSLPSVMNVGIGADHTINDYYRIGAEIVGYTGTFRHDLTKPVGMVRKLVDTSLAQRWGWQASTPLEEGMRKAYDYYLGLAPQTPSQAAGRA</sequence>
<evidence type="ECO:0000256" key="4">
    <source>
        <dbReference type="ARBA" id="ARBA00023235"/>
    </source>
</evidence>
<feature type="active site" description="Proton donor/acceptor" evidence="5">
    <location>
        <position position="122"/>
    </location>
</feature>
<feature type="binding site" evidence="5">
    <location>
        <position position="166"/>
    </location>
    <ligand>
        <name>NADP(+)</name>
        <dbReference type="ChEBI" id="CHEBI:58349"/>
    </ligand>
</feature>
<dbReference type="UniPathway" id="UPA00128">
    <property type="reaction ID" value="UER00191"/>
</dbReference>
<feature type="binding site" evidence="5">
    <location>
        <begin position="91"/>
        <end position="94"/>
    </location>
    <ligand>
        <name>NADP(+)</name>
        <dbReference type="ChEBI" id="CHEBI:58349"/>
    </ligand>
</feature>
<dbReference type="CDD" id="cd05239">
    <property type="entry name" value="GDP_FS_SDR_e"/>
    <property type="match status" value="1"/>
</dbReference>
<comment type="catalytic activity">
    <reaction evidence="5">
        <text>GDP-beta-L-fucose + NADP(+) = GDP-4-dehydro-alpha-D-rhamnose + NADPH + H(+)</text>
        <dbReference type="Rhea" id="RHEA:18885"/>
        <dbReference type="ChEBI" id="CHEBI:15378"/>
        <dbReference type="ChEBI" id="CHEBI:57273"/>
        <dbReference type="ChEBI" id="CHEBI:57783"/>
        <dbReference type="ChEBI" id="CHEBI:57964"/>
        <dbReference type="ChEBI" id="CHEBI:58349"/>
        <dbReference type="EC" id="1.1.1.271"/>
    </reaction>
</comment>
<evidence type="ECO:0000259" key="6">
    <source>
        <dbReference type="Pfam" id="PF01370"/>
    </source>
</evidence>
<dbReference type="HAMAP" id="MF_00956">
    <property type="entry name" value="GDP_fucose_synth"/>
    <property type="match status" value="1"/>
</dbReference>
<feature type="domain" description="NAD-dependent epimerase/dehydratase" evidence="6">
    <location>
        <begin position="1"/>
        <end position="225"/>
    </location>
</feature>
<keyword evidence="4 5" id="KW-0413">Isomerase</keyword>
<dbReference type="GO" id="GO:0070401">
    <property type="term" value="F:NADP+ binding"/>
    <property type="evidence" value="ECO:0007669"/>
    <property type="project" value="UniProtKB-UniRule"/>
</dbReference>
<feature type="binding site" evidence="5">
    <location>
        <position position="196"/>
    </location>
    <ligand>
        <name>substrate</name>
    </ligand>
</feature>
<dbReference type="InterPro" id="IPR001509">
    <property type="entry name" value="Epimerase_deHydtase"/>
</dbReference>
<feature type="binding site" evidence="5">
    <location>
        <position position="174"/>
    </location>
    <ligand>
        <name>substrate</name>
    </ligand>
</feature>
<proteinExistence type="inferred from homology"/>
<evidence type="ECO:0000256" key="1">
    <source>
        <dbReference type="ARBA" id="ARBA00005959"/>
    </source>
</evidence>
<keyword evidence="3 5" id="KW-0560">Oxidoreductase</keyword>
<feature type="binding site" evidence="5">
    <location>
        <position position="189"/>
    </location>
    <ligand>
        <name>substrate</name>
    </ligand>
</feature>
<name>A0A1I1RE10_9BURK</name>
<dbReference type="Gene3D" id="3.90.25.10">
    <property type="entry name" value="UDP-galactose 4-epimerase, domain 1"/>
    <property type="match status" value="1"/>
</dbReference>
<dbReference type="Proteomes" id="UP000199517">
    <property type="component" value="Unassembled WGS sequence"/>
</dbReference>
<dbReference type="PANTHER" id="PTHR43238:SF1">
    <property type="entry name" value="GDP-L-FUCOSE SYNTHASE"/>
    <property type="match status" value="1"/>
</dbReference>
<dbReference type="InterPro" id="IPR028614">
    <property type="entry name" value="GDP_fucose/colitose_synth"/>
</dbReference>
<dbReference type="EC" id="1.1.1.271" evidence="5"/>
<dbReference type="Gene3D" id="3.40.50.720">
    <property type="entry name" value="NAD(P)-binding Rossmann-like Domain"/>
    <property type="match status" value="1"/>
</dbReference>
<dbReference type="Pfam" id="PF01370">
    <property type="entry name" value="Epimerase"/>
    <property type="match status" value="1"/>
</dbReference>
<dbReference type="AlphaFoldDB" id="A0A1I1RE10"/>
<gene>
    <name evidence="5" type="primary">fcl</name>
    <name evidence="7" type="ORF">SAMN04489710_10131</name>
</gene>
<dbReference type="GO" id="GO:0016853">
    <property type="term" value="F:isomerase activity"/>
    <property type="evidence" value="ECO:0007669"/>
    <property type="project" value="UniProtKB-KW"/>
</dbReference>